<reference evidence="4" key="1">
    <citation type="journal article" date="2022" name="Nat. Microbiol.">
        <title>Unique mobile elements and scalable gene flow at the prokaryote-eukaryote boundary revealed by circularized Asgard archaea genomes.</title>
        <authorList>
            <person name="Wu F."/>
            <person name="Speth D.R."/>
            <person name="Philosof A."/>
            <person name="Cremiere A."/>
            <person name="Narayanan A."/>
            <person name="Barco R.A."/>
            <person name="Connon S.A."/>
            <person name="Amend J.P."/>
            <person name="Antoshechkin I.A."/>
            <person name="Orphan V.J."/>
        </authorList>
    </citation>
    <scope>NUCLEOTIDE SEQUENCE</scope>
    <source>
        <strain evidence="4">PM71</strain>
    </source>
</reference>
<evidence type="ECO:0000313" key="4">
    <source>
        <dbReference type="EMBL" id="UJG41822.1"/>
    </source>
</evidence>
<evidence type="ECO:0000256" key="2">
    <source>
        <dbReference type="ARBA" id="ARBA00022803"/>
    </source>
</evidence>
<keyword evidence="2 3" id="KW-0802">TPR repeat</keyword>
<dbReference type="EMBL" id="CP084166">
    <property type="protein sequence ID" value="UJG41822.1"/>
    <property type="molecule type" value="Genomic_DNA"/>
</dbReference>
<evidence type="ECO:0000256" key="1">
    <source>
        <dbReference type="ARBA" id="ARBA00022737"/>
    </source>
</evidence>
<dbReference type="Proteomes" id="UP001201020">
    <property type="component" value="Chromosome"/>
</dbReference>
<name>A0A9Y1BN33_9ARCH</name>
<organism evidence="4">
    <name type="scientific">Candidatus Heimdallarchaeum aukensis</name>
    <dbReference type="NCBI Taxonomy" id="2876573"/>
    <lineage>
        <taxon>Archaea</taxon>
        <taxon>Promethearchaeati</taxon>
        <taxon>Candidatus Heimdallarchaeota</taxon>
        <taxon>Candidatus Heimdallarchaeia (ex Rinke et al. 2021) (nom. nud.)</taxon>
        <taxon>Candidatus Heimdallarchaeales</taxon>
        <taxon>Candidatus Heimdallarchaeaceae</taxon>
        <taxon>Candidatus Heimdallarchaeum</taxon>
    </lineage>
</organism>
<dbReference type="AlphaFoldDB" id="A0A9Y1BN33"/>
<dbReference type="PANTHER" id="PTHR44943">
    <property type="entry name" value="CELLULOSE SYNTHASE OPERON PROTEIN C"/>
    <property type="match status" value="1"/>
</dbReference>
<feature type="repeat" description="TPR" evidence="3">
    <location>
        <begin position="75"/>
        <end position="108"/>
    </location>
</feature>
<dbReference type="InterPro" id="IPR019734">
    <property type="entry name" value="TPR_rpt"/>
</dbReference>
<dbReference type="InterPro" id="IPR051685">
    <property type="entry name" value="Ycf3/AcsC/BcsC/TPR_MFPF"/>
</dbReference>
<dbReference type="InterPro" id="IPR011990">
    <property type="entry name" value="TPR-like_helical_dom_sf"/>
</dbReference>
<dbReference type="Pfam" id="PF13432">
    <property type="entry name" value="TPR_16"/>
    <property type="match status" value="1"/>
</dbReference>
<feature type="repeat" description="TPR" evidence="3">
    <location>
        <begin position="7"/>
        <end position="40"/>
    </location>
</feature>
<gene>
    <name evidence="4" type="ORF">K9W45_05005</name>
</gene>
<accession>A0A9Y1BN33</accession>
<proteinExistence type="predicted"/>
<sequence length="299" mass="35048">MNDDYKPNLNLELAKQMMEQQLYEEALSILEKGLKENPSNKDFLWLKAKILFITGKFNETIETLSSLILLEKSNAKAYELMGETYRCLNNLEVAEEYYQKALELDSKSFVSWLGKGKIAYHKGEFQKAILCFKTFVQENVERSDIWHLLAKAYKSVNNELEAIDAYNMAIDFDPLNKELYEELGDIYFELGHKDIAKEKYLQALQVEEKTRDINISLYLKVIRILLEENQNLRAFNLCNEILVFQKNNVDALFLSGVALIQMGNIHEGKKRVEEAYSIEKRDDIWDYLNSLEKEIYFNR</sequence>
<dbReference type="PANTHER" id="PTHR44943:SF4">
    <property type="entry name" value="TPR REPEAT-CONTAINING PROTEIN MJ0798"/>
    <property type="match status" value="1"/>
</dbReference>
<dbReference type="Pfam" id="PF14559">
    <property type="entry name" value="TPR_19"/>
    <property type="match status" value="1"/>
</dbReference>
<dbReference type="Gene3D" id="1.25.40.10">
    <property type="entry name" value="Tetratricopeptide repeat domain"/>
    <property type="match status" value="1"/>
</dbReference>
<feature type="repeat" description="TPR" evidence="3">
    <location>
        <begin position="143"/>
        <end position="176"/>
    </location>
</feature>
<evidence type="ECO:0000256" key="3">
    <source>
        <dbReference type="PROSITE-ProRule" id="PRU00339"/>
    </source>
</evidence>
<dbReference type="SMART" id="SM00028">
    <property type="entry name" value="TPR"/>
    <property type="match status" value="6"/>
</dbReference>
<dbReference type="Pfam" id="PF13181">
    <property type="entry name" value="TPR_8"/>
    <property type="match status" value="2"/>
</dbReference>
<protein>
    <submittedName>
        <fullName evidence="4">Tetratricopeptide repeat protein</fullName>
    </submittedName>
</protein>
<dbReference type="SUPFAM" id="SSF48452">
    <property type="entry name" value="TPR-like"/>
    <property type="match status" value="2"/>
</dbReference>
<feature type="repeat" description="TPR" evidence="3">
    <location>
        <begin position="177"/>
        <end position="210"/>
    </location>
</feature>
<dbReference type="PROSITE" id="PS50005">
    <property type="entry name" value="TPR"/>
    <property type="match status" value="4"/>
</dbReference>
<keyword evidence="1" id="KW-0677">Repeat</keyword>